<keyword evidence="12" id="KW-1185">Reference proteome</keyword>
<evidence type="ECO:0000313" key="11">
    <source>
        <dbReference type="EMBL" id="MEP0865330.1"/>
    </source>
</evidence>
<feature type="domain" description="Right handed beta helix" evidence="9">
    <location>
        <begin position="202"/>
        <end position="317"/>
    </location>
</feature>
<dbReference type="SMART" id="SM00710">
    <property type="entry name" value="PbH1"/>
    <property type="match status" value="8"/>
</dbReference>
<dbReference type="InterPro" id="IPR011050">
    <property type="entry name" value="Pectin_lyase_fold/virulence"/>
</dbReference>
<evidence type="ECO:0000256" key="6">
    <source>
        <dbReference type="ARBA" id="ARBA00022837"/>
    </source>
</evidence>
<evidence type="ECO:0000256" key="2">
    <source>
        <dbReference type="ARBA" id="ARBA00004613"/>
    </source>
</evidence>
<proteinExistence type="inferred from homology"/>
<dbReference type="PANTHER" id="PTHR40088:SF1">
    <property type="entry name" value="PECTATE LYASE PEL9"/>
    <property type="match status" value="1"/>
</dbReference>
<keyword evidence="5" id="KW-0732">Signal</keyword>
<evidence type="ECO:0000256" key="4">
    <source>
        <dbReference type="ARBA" id="ARBA00022723"/>
    </source>
</evidence>
<keyword evidence="4" id="KW-0479">Metal-binding</keyword>
<keyword evidence="6" id="KW-0106">Calcium</keyword>
<dbReference type="NCBIfam" id="NF041518">
    <property type="entry name" value="choice_anch_Q"/>
    <property type="match status" value="1"/>
</dbReference>
<evidence type="ECO:0000259" key="9">
    <source>
        <dbReference type="Pfam" id="PF13229"/>
    </source>
</evidence>
<evidence type="ECO:0000256" key="8">
    <source>
        <dbReference type="ARBA" id="ARBA00038263"/>
    </source>
</evidence>
<sequence>MSQIKSSGSRLLLTLTVSIVSLGLVKPGLAITTYYVATNGSNNNLGSQNSPFATITHAATKAKAGDTVYVRGGTYTFSKEQYIGSIGTSSAPISYQSYPGEKAILDSTRTPSNSNLVNVAGTYNIFKGFELKNAKSIGIVSWGGKNIQILNNVIYNSYKNGIFVGFDRDMTTTSNIRIIGNTVYSNCLVNKSRNLTGGWPQGIGSTMASNITISNNHVYQNYGEGIDFVLTNGGVASGNNVHDNYSVNLYLDNATNITVERNRIYTTNNTNFFRDSKPASGIQAANEYYGFSNPINNIKIRNNIVIGGNTGFAYFSNYGRGGGLKNFVIANNTFYKATRAILLIHNDSGHTNNLIANNIFYQTGGVAMTEIPAKTGLAFRNNAWYGGSAGIAGGTGDITANPLLVNLGTTVATDYKLKLGSPAIEAGTTLTQVTNDYAGSSRPLGLKYDIGAYEFFK</sequence>
<dbReference type="InterPro" id="IPR059226">
    <property type="entry name" value="Choice_anch_Q_dom"/>
</dbReference>
<dbReference type="Pfam" id="PF22842">
    <property type="entry name" value="Pel9A-like_beta_helix"/>
    <property type="match status" value="1"/>
</dbReference>
<name>A0ABV0JPD4_9CYAN</name>
<evidence type="ECO:0000259" key="10">
    <source>
        <dbReference type="Pfam" id="PF22842"/>
    </source>
</evidence>
<evidence type="ECO:0000256" key="3">
    <source>
        <dbReference type="ARBA" id="ARBA00022525"/>
    </source>
</evidence>
<dbReference type="SUPFAM" id="SSF51126">
    <property type="entry name" value="Pectin lyase-like"/>
    <property type="match status" value="1"/>
</dbReference>
<comment type="subcellular location">
    <subcellularLocation>
        <location evidence="2">Secreted</location>
    </subcellularLocation>
</comment>
<evidence type="ECO:0000256" key="5">
    <source>
        <dbReference type="ARBA" id="ARBA00022729"/>
    </source>
</evidence>
<organism evidence="11 12">
    <name type="scientific">Funiculus sociatus GB2-A5</name>
    <dbReference type="NCBI Taxonomy" id="2933946"/>
    <lineage>
        <taxon>Bacteria</taxon>
        <taxon>Bacillati</taxon>
        <taxon>Cyanobacteriota</taxon>
        <taxon>Cyanophyceae</taxon>
        <taxon>Coleofasciculales</taxon>
        <taxon>Coleofasciculaceae</taxon>
        <taxon>Funiculus</taxon>
    </lineage>
</organism>
<evidence type="ECO:0000256" key="7">
    <source>
        <dbReference type="ARBA" id="ARBA00023239"/>
    </source>
</evidence>
<accession>A0ABV0JPD4</accession>
<dbReference type="InterPro" id="IPR006626">
    <property type="entry name" value="PbH1"/>
</dbReference>
<dbReference type="InterPro" id="IPR039448">
    <property type="entry name" value="Beta_helix"/>
</dbReference>
<comment type="cofactor">
    <cofactor evidence="1">
        <name>Ca(2+)</name>
        <dbReference type="ChEBI" id="CHEBI:29108"/>
    </cofactor>
</comment>
<dbReference type="InterPro" id="IPR053868">
    <property type="entry name" value="Pel9A-like_beta_helix"/>
</dbReference>
<reference evidence="11 12" key="1">
    <citation type="submission" date="2022-04" db="EMBL/GenBank/DDBJ databases">
        <title>Positive selection, recombination, and allopatry shape intraspecific diversity of widespread and dominant cyanobacteria.</title>
        <authorList>
            <person name="Wei J."/>
            <person name="Shu W."/>
            <person name="Hu C."/>
        </authorList>
    </citation>
    <scope>NUCLEOTIDE SEQUENCE [LARGE SCALE GENOMIC DNA]</scope>
    <source>
        <strain evidence="11 12">GB2-A5</strain>
    </source>
</reference>
<dbReference type="Gene3D" id="2.160.20.10">
    <property type="entry name" value="Single-stranded right-handed beta-helix, Pectin lyase-like"/>
    <property type="match status" value="1"/>
</dbReference>
<dbReference type="Pfam" id="PF13229">
    <property type="entry name" value="Beta_helix"/>
    <property type="match status" value="1"/>
</dbReference>
<dbReference type="InterPro" id="IPR012334">
    <property type="entry name" value="Pectin_lyas_fold"/>
</dbReference>
<keyword evidence="7" id="KW-0456">Lyase</keyword>
<dbReference type="RefSeq" id="WP_190419859.1">
    <property type="nucleotide sequence ID" value="NZ_JAMPKK010000024.1"/>
</dbReference>
<dbReference type="EMBL" id="JAMPKK010000024">
    <property type="protein sequence ID" value="MEP0865330.1"/>
    <property type="molecule type" value="Genomic_DNA"/>
</dbReference>
<feature type="domain" description="Pel9A-like right handed beta-helix region" evidence="10">
    <location>
        <begin position="28"/>
        <end position="81"/>
    </location>
</feature>
<evidence type="ECO:0000313" key="12">
    <source>
        <dbReference type="Proteomes" id="UP001442494"/>
    </source>
</evidence>
<protein>
    <submittedName>
        <fullName evidence="11">Right-handed parallel beta-helix repeat-containing protein</fullName>
    </submittedName>
</protein>
<comment type="caution">
    <text evidence="11">The sequence shown here is derived from an EMBL/GenBank/DDBJ whole genome shotgun (WGS) entry which is preliminary data.</text>
</comment>
<dbReference type="InterPro" id="IPR052052">
    <property type="entry name" value="Polysaccharide_Lyase_9"/>
</dbReference>
<gene>
    <name evidence="11" type="ORF">NDI37_12715</name>
</gene>
<keyword evidence="3" id="KW-0964">Secreted</keyword>
<dbReference type="Proteomes" id="UP001442494">
    <property type="component" value="Unassembled WGS sequence"/>
</dbReference>
<comment type="similarity">
    <text evidence="8">Belongs to the polysaccharide lyase 9 family.</text>
</comment>
<evidence type="ECO:0000256" key="1">
    <source>
        <dbReference type="ARBA" id="ARBA00001913"/>
    </source>
</evidence>
<dbReference type="PANTHER" id="PTHR40088">
    <property type="entry name" value="PECTATE LYASE (EUROFUNG)"/>
    <property type="match status" value="1"/>
</dbReference>